<feature type="repeat" description="ANK" evidence="7">
    <location>
        <begin position="439"/>
        <end position="465"/>
    </location>
</feature>
<feature type="repeat" description="ANK" evidence="7">
    <location>
        <begin position="510"/>
        <end position="543"/>
    </location>
</feature>
<reference evidence="11" key="2">
    <citation type="submission" date="2018-04" db="EMBL/GenBank/DDBJ databases">
        <title>OnivRS2 (Oryza nivara Reference Sequence Version 2).</title>
        <authorList>
            <person name="Zhang J."/>
            <person name="Kudrna D."/>
            <person name="Lee S."/>
            <person name="Talag J."/>
            <person name="Rajasekar S."/>
            <person name="Welchert J."/>
            <person name="Hsing Y.-I."/>
            <person name="Wing R.A."/>
        </authorList>
    </citation>
    <scope>NUCLEOTIDE SEQUENCE [LARGE SCALE GENOMIC DNA]</scope>
    <source>
        <strain evidence="11">SL10</strain>
    </source>
</reference>
<dbReference type="OMA" id="MYSGITT"/>
<evidence type="ECO:0000256" key="9">
    <source>
        <dbReference type="SAM" id="Phobius"/>
    </source>
</evidence>
<dbReference type="Gramene" id="ONIVA06G16340.1">
    <property type="protein sequence ID" value="ONIVA06G16340.1"/>
    <property type="gene ID" value="ONIVA06G16340"/>
</dbReference>
<dbReference type="Pfam" id="PF13857">
    <property type="entry name" value="Ank_5"/>
    <property type="match status" value="1"/>
</dbReference>
<evidence type="ECO:0000256" key="3">
    <source>
        <dbReference type="ARBA" id="ARBA00022737"/>
    </source>
</evidence>
<evidence type="ECO:0000256" key="5">
    <source>
        <dbReference type="ARBA" id="ARBA00023043"/>
    </source>
</evidence>
<name>A0A0E0HQD5_ORYNI</name>
<dbReference type="Proteomes" id="UP000006591">
    <property type="component" value="Chromosome 6"/>
</dbReference>
<proteinExistence type="predicted"/>
<dbReference type="STRING" id="4536.A0A0E0HQD5"/>
<keyword evidence="3" id="KW-0677">Repeat</keyword>
<protein>
    <recommendedName>
        <fullName evidence="10">PGG domain-containing protein</fullName>
    </recommendedName>
</protein>
<keyword evidence="5 7" id="KW-0040">ANK repeat</keyword>
<dbReference type="SUPFAM" id="SSF48403">
    <property type="entry name" value="Ankyrin repeat"/>
    <property type="match status" value="1"/>
</dbReference>
<evidence type="ECO:0000256" key="6">
    <source>
        <dbReference type="ARBA" id="ARBA00023136"/>
    </source>
</evidence>
<dbReference type="eggNOG" id="KOG0504">
    <property type="taxonomic scope" value="Eukaryota"/>
</dbReference>
<evidence type="ECO:0000256" key="1">
    <source>
        <dbReference type="ARBA" id="ARBA00004141"/>
    </source>
</evidence>
<evidence type="ECO:0000256" key="2">
    <source>
        <dbReference type="ARBA" id="ARBA00022692"/>
    </source>
</evidence>
<feature type="transmembrane region" description="Helical" evidence="9">
    <location>
        <begin position="693"/>
        <end position="715"/>
    </location>
</feature>
<keyword evidence="6 9" id="KW-0472">Membrane</keyword>
<organism evidence="11">
    <name type="scientific">Oryza nivara</name>
    <name type="common">Indian wild rice</name>
    <name type="synonym">Oryza sativa f. spontanea</name>
    <dbReference type="NCBI Taxonomy" id="4536"/>
    <lineage>
        <taxon>Eukaryota</taxon>
        <taxon>Viridiplantae</taxon>
        <taxon>Streptophyta</taxon>
        <taxon>Embryophyta</taxon>
        <taxon>Tracheophyta</taxon>
        <taxon>Spermatophyta</taxon>
        <taxon>Magnoliopsida</taxon>
        <taxon>Liliopsida</taxon>
        <taxon>Poales</taxon>
        <taxon>Poaceae</taxon>
        <taxon>BOP clade</taxon>
        <taxon>Oryzoideae</taxon>
        <taxon>Oryzeae</taxon>
        <taxon>Oryzinae</taxon>
        <taxon>Oryza</taxon>
    </lineage>
</organism>
<dbReference type="HOGENOM" id="CLU_000134_36_5_1"/>
<dbReference type="Pfam" id="PF12796">
    <property type="entry name" value="Ank_2"/>
    <property type="match status" value="2"/>
</dbReference>
<dbReference type="PROSITE" id="PS50297">
    <property type="entry name" value="ANK_REP_REGION"/>
    <property type="match status" value="2"/>
</dbReference>
<dbReference type="Pfam" id="PF13962">
    <property type="entry name" value="PGG"/>
    <property type="match status" value="1"/>
</dbReference>
<feature type="transmembrane region" description="Helical" evidence="9">
    <location>
        <begin position="759"/>
        <end position="787"/>
    </location>
</feature>
<dbReference type="PANTHER" id="PTHR24186:SF50">
    <property type="entry name" value="ANKYRIN REPEAT-CONTAINING PROTEIN ITN1-LIKE ISOFORM X1"/>
    <property type="match status" value="1"/>
</dbReference>
<dbReference type="SMART" id="SM00248">
    <property type="entry name" value="ANK"/>
    <property type="match status" value="8"/>
</dbReference>
<feature type="transmembrane region" description="Helical" evidence="9">
    <location>
        <begin position="610"/>
        <end position="629"/>
    </location>
</feature>
<evidence type="ECO:0000259" key="10">
    <source>
        <dbReference type="Pfam" id="PF13962"/>
    </source>
</evidence>
<dbReference type="InterPro" id="IPR036770">
    <property type="entry name" value="Ankyrin_rpt-contain_sf"/>
</dbReference>
<dbReference type="PANTHER" id="PTHR24186">
    <property type="entry name" value="PROTEIN PHOSPHATASE 1 REGULATORY SUBUNIT"/>
    <property type="match status" value="1"/>
</dbReference>
<dbReference type="EnsemblPlants" id="ONIVA06G16340.1">
    <property type="protein sequence ID" value="ONIVA06G16340.1"/>
    <property type="gene ID" value="ONIVA06G16340"/>
</dbReference>
<keyword evidence="4 9" id="KW-1133">Transmembrane helix</keyword>
<feature type="transmembrane region" description="Helical" evidence="9">
    <location>
        <begin position="721"/>
        <end position="738"/>
    </location>
</feature>
<reference evidence="11" key="1">
    <citation type="submission" date="2015-04" db="UniProtKB">
        <authorList>
            <consortium name="EnsemblPlants"/>
        </authorList>
    </citation>
    <scope>IDENTIFICATION</scope>
    <source>
        <strain evidence="11">SL10</strain>
    </source>
</reference>
<evidence type="ECO:0000313" key="12">
    <source>
        <dbReference type="Proteomes" id="UP000006591"/>
    </source>
</evidence>
<dbReference type="Gene3D" id="1.25.40.20">
    <property type="entry name" value="Ankyrin repeat-containing domain"/>
    <property type="match status" value="3"/>
</dbReference>
<keyword evidence="2 9" id="KW-0812">Transmembrane</keyword>
<feature type="region of interest" description="Disordered" evidence="8">
    <location>
        <begin position="56"/>
        <end position="82"/>
    </location>
</feature>
<accession>A0A0E0HQD5</accession>
<dbReference type="AlphaFoldDB" id="A0A0E0HQD5"/>
<sequence>MASAVKAKLTVAKAKEDTAKPPMNPWLLFLASRGDCDGITEHILLNMEAATQQTKAAKEEAGACHRRPAPSAGSSPLDQANPAIPTMATTQKASGDDGHQSCLDLEGVTIEGDTALHVLATSGDGWSYLRSAEIICSKAPHLLLAQNNKGGTPLHCAVRAGHSQMVSFLIDLANKPRSNLQVAARLKEVLRKGTAFLPLHDAIRIGNKEMIIKLLEFDPELASCPTDEAGISPLYLAIVLQRSDIAKLLHQMSPENLSYSGLSGQNALHAAVLQGKVTNSVISASPLLISGSFLNATVRFGPMFFPSEREGFLIFCHFHLSGVTSRIASMGGVKKSILPLVDPTTQPQPFPTLLTSVLFKTFDLNTTYAEMTEMLLNWNKDLTEQVDKNRSTPLHFAASLCKDFAASLSEYTVITWMSRTPLIPVLLANPVQLYQQDSEGLYPIHVAASSGAIRTIKYLIEEQPDEIAGLVDFKGRTFLHVAVERGRRNIVEYAHRTRSLARIFNMQDNDGNTAMHIAVRNGNKYIFCILLRNRKVNLNILNNRGQTPLEIAESKIHEGFYYVKNPEKLILLALTHCNASGGCRRADHFQKKQADEAKESEKLTTSTQTLGIGSVLIVTVTFGAILAIPGGYKADDHYNGGTPTLAGRYIFDAFTMANTIAFICSTLAIIHLMYSGMAMVSWPLRRRHFNISLFLAFSSVISLGAAFMLGMYLVLAPVARWTAIAICVMMMIASLCLFTEPLHAPRVAIAMYVRKGNQVLPVIARVLLIRTLITYWPCVVIFGWAAISTKYGHTRHG</sequence>
<keyword evidence="12" id="KW-1185">Reference proteome</keyword>
<dbReference type="InterPro" id="IPR026961">
    <property type="entry name" value="PGG_dom"/>
</dbReference>
<comment type="subcellular location">
    <subcellularLocation>
        <location evidence="1">Membrane</location>
        <topology evidence="1">Multi-pass membrane protein</topology>
    </subcellularLocation>
</comment>
<feature type="repeat" description="ANK" evidence="7">
    <location>
        <begin position="149"/>
        <end position="171"/>
    </location>
</feature>
<dbReference type="PROSITE" id="PS50088">
    <property type="entry name" value="ANK_REPEAT"/>
    <property type="match status" value="3"/>
</dbReference>
<feature type="transmembrane region" description="Helical" evidence="9">
    <location>
        <begin position="649"/>
        <end position="672"/>
    </location>
</feature>
<evidence type="ECO:0000256" key="4">
    <source>
        <dbReference type="ARBA" id="ARBA00022989"/>
    </source>
</evidence>
<feature type="domain" description="PGG" evidence="10">
    <location>
        <begin position="601"/>
        <end position="714"/>
    </location>
</feature>
<dbReference type="InterPro" id="IPR002110">
    <property type="entry name" value="Ankyrin_rpt"/>
</dbReference>
<evidence type="ECO:0000313" key="11">
    <source>
        <dbReference type="EnsemblPlants" id="ONIVA06G16340.1"/>
    </source>
</evidence>
<evidence type="ECO:0000256" key="8">
    <source>
        <dbReference type="SAM" id="MobiDB-lite"/>
    </source>
</evidence>
<dbReference type="GO" id="GO:0005886">
    <property type="term" value="C:plasma membrane"/>
    <property type="evidence" value="ECO:0007669"/>
    <property type="project" value="TreeGrafter"/>
</dbReference>
<evidence type="ECO:0000256" key="7">
    <source>
        <dbReference type="PROSITE-ProRule" id="PRU00023"/>
    </source>
</evidence>